<feature type="region of interest" description="Disordered" evidence="1">
    <location>
        <begin position="1"/>
        <end position="233"/>
    </location>
</feature>
<dbReference type="Proteomes" id="UP000256690">
    <property type="component" value="Unassembled WGS sequence"/>
</dbReference>
<proteinExistence type="predicted"/>
<feature type="compositionally biased region" description="Polar residues" evidence="1">
    <location>
        <begin position="153"/>
        <end position="169"/>
    </location>
</feature>
<gene>
    <name evidence="2" type="ORF">DSM5745_06834</name>
</gene>
<evidence type="ECO:0000256" key="1">
    <source>
        <dbReference type="SAM" id="MobiDB-lite"/>
    </source>
</evidence>
<feature type="compositionally biased region" description="Polar residues" evidence="1">
    <location>
        <begin position="49"/>
        <end position="58"/>
    </location>
</feature>
<protein>
    <submittedName>
        <fullName evidence="2">Uncharacterized protein</fullName>
    </submittedName>
</protein>
<feature type="compositionally biased region" description="Basic and acidic residues" evidence="1">
    <location>
        <begin position="170"/>
        <end position="179"/>
    </location>
</feature>
<feature type="compositionally biased region" description="Basic and acidic residues" evidence="1">
    <location>
        <begin position="94"/>
        <end position="104"/>
    </location>
</feature>
<feature type="compositionally biased region" description="Pro residues" evidence="1">
    <location>
        <begin position="218"/>
        <end position="227"/>
    </location>
</feature>
<feature type="compositionally biased region" description="Low complexity" evidence="1">
    <location>
        <begin position="9"/>
        <end position="19"/>
    </location>
</feature>
<dbReference type="AlphaFoldDB" id="A0A3D8RRZ1"/>
<dbReference type="GeneID" id="38117204"/>
<dbReference type="RefSeq" id="XP_026603154.1">
    <property type="nucleotide sequence ID" value="XM_026748850.1"/>
</dbReference>
<accession>A0A3D8RRZ1</accession>
<sequence>MASNNPLNTASLGRSTRATTARRRLERAEQEAQRPATLSNNEPDFVPSQRENIITHESQVPRRWRRLAPAPGPQVTTAPEHSNGNMVTEIQDPSARETSGEMSRRFRTLLPMPDTSVLPAPERSNDSIIPEPQNTGGIQVPRRWRTLAPMPETQVTTAPEPNNGNTATESHNRSLREPPVEMPMPLRLGTPTPAPEDRTRRSTSVGMPTRLRTLSPVPEDPAPPAPEPNNANMVPVAGFHIPHLTEYLVNGGRASAHQGVGGTMDTELRDPTATLQAEIESTAAELGLDINAPNAFNERALGAQSLNAWDDGVVGPAQLNSYDNHLDSGNYQPQPYSPMQTGNHHAAAYNLANDPNSFGRDGGTWTTNAPGVGVAECGIDDALEVFNAGVAEEMQFGGATEMMPGDPSLDGQHWPGIYAGGEGGNGTLLDFDGVLREEDLRF</sequence>
<comment type="caution">
    <text evidence="2">The sequence shown here is derived from an EMBL/GenBank/DDBJ whole genome shotgun (WGS) entry which is preliminary data.</text>
</comment>
<evidence type="ECO:0000313" key="2">
    <source>
        <dbReference type="EMBL" id="RDW76842.1"/>
    </source>
</evidence>
<name>A0A3D8RRZ1_9EURO</name>
<feature type="compositionally biased region" description="Polar residues" evidence="1">
    <location>
        <begin position="74"/>
        <end position="88"/>
    </location>
</feature>
<keyword evidence="3" id="KW-1185">Reference proteome</keyword>
<dbReference type="EMBL" id="PVWQ01000007">
    <property type="protein sequence ID" value="RDW76842.1"/>
    <property type="molecule type" value="Genomic_DNA"/>
</dbReference>
<reference evidence="2 3" key="1">
    <citation type="journal article" date="2018" name="IMA Fungus">
        <title>IMA Genome-F 9: Draft genome sequence of Annulohypoxylon stygium, Aspergillus mulundensis, Berkeleyomyces basicola (syn. Thielaviopsis basicola), Ceratocystis smalleyi, two Cercospora beticola strains, Coleophoma cylindrospora, Fusarium fracticaudum, Phialophora cf. hyalina, and Morchella septimelata.</title>
        <authorList>
            <person name="Wingfield B.D."/>
            <person name="Bills G.F."/>
            <person name="Dong Y."/>
            <person name="Huang W."/>
            <person name="Nel W.J."/>
            <person name="Swalarsk-Parry B.S."/>
            <person name="Vaghefi N."/>
            <person name="Wilken P.M."/>
            <person name="An Z."/>
            <person name="de Beer Z.W."/>
            <person name="De Vos L."/>
            <person name="Chen L."/>
            <person name="Duong T.A."/>
            <person name="Gao Y."/>
            <person name="Hammerbacher A."/>
            <person name="Kikkert J.R."/>
            <person name="Li Y."/>
            <person name="Li H."/>
            <person name="Li K."/>
            <person name="Li Q."/>
            <person name="Liu X."/>
            <person name="Ma X."/>
            <person name="Naidoo K."/>
            <person name="Pethybridge S.J."/>
            <person name="Sun J."/>
            <person name="Steenkamp E.T."/>
            <person name="van der Nest M.A."/>
            <person name="van Wyk S."/>
            <person name="Wingfield M.J."/>
            <person name="Xiong C."/>
            <person name="Yue Q."/>
            <person name="Zhang X."/>
        </authorList>
    </citation>
    <scope>NUCLEOTIDE SEQUENCE [LARGE SCALE GENOMIC DNA]</scope>
    <source>
        <strain evidence="2 3">DSM 5745</strain>
    </source>
</reference>
<organism evidence="2 3">
    <name type="scientific">Aspergillus mulundensis</name>
    <dbReference type="NCBI Taxonomy" id="1810919"/>
    <lineage>
        <taxon>Eukaryota</taxon>
        <taxon>Fungi</taxon>
        <taxon>Dikarya</taxon>
        <taxon>Ascomycota</taxon>
        <taxon>Pezizomycotina</taxon>
        <taxon>Eurotiomycetes</taxon>
        <taxon>Eurotiomycetidae</taxon>
        <taxon>Eurotiales</taxon>
        <taxon>Aspergillaceae</taxon>
        <taxon>Aspergillus</taxon>
        <taxon>Aspergillus subgen. Nidulantes</taxon>
    </lineage>
</organism>
<evidence type="ECO:0000313" key="3">
    <source>
        <dbReference type="Proteomes" id="UP000256690"/>
    </source>
</evidence>